<organism evidence="2 3">
    <name type="scientific">Trema orientale</name>
    <name type="common">Charcoal tree</name>
    <name type="synonym">Celtis orientalis</name>
    <dbReference type="NCBI Taxonomy" id="63057"/>
    <lineage>
        <taxon>Eukaryota</taxon>
        <taxon>Viridiplantae</taxon>
        <taxon>Streptophyta</taxon>
        <taxon>Embryophyta</taxon>
        <taxon>Tracheophyta</taxon>
        <taxon>Spermatophyta</taxon>
        <taxon>Magnoliopsida</taxon>
        <taxon>eudicotyledons</taxon>
        <taxon>Gunneridae</taxon>
        <taxon>Pentapetalae</taxon>
        <taxon>rosids</taxon>
        <taxon>fabids</taxon>
        <taxon>Rosales</taxon>
        <taxon>Cannabaceae</taxon>
        <taxon>Trema</taxon>
    </lineage>
</organism>
<comment type="caution">
    <text evidence="2">The sequence shown here is derived from an EMBL/GenBank/DDBJ whole genome shotgun (WGS) entry which is preliminary data.</text>
</comment>
<dbReference type="AlphaFoldDB" id="A0A2P5F8J0"/>
<evidence type="ECO:0000313" key="3">
    <source>
        <dbReference type="Proteomes" id="UP000237000"/>
    </source>
</evidence>
<proteinExistence type="predicted"/>
<gene>
    <name evidence="2" type="ORF">TorRG33x02_101510</name>
</gene>
<accession>A0A2P5F8J0</accession>
<keyword evidence="3" id="KW-1185">Reference proteome</keyword>
<dbReference type="InParanoid" id="A0A2P5F8J0"/>
<reference evidence="3" key="1">
    <citation type="submission" date="2016-06" db="EMBL/GenBank/DDBJ databases">
        <title>Parallel loss of symbiosis genes in relatives of nitrogen-fixing non-legume Parasponia.</title>
        <authorList>
            <person name="Van Velzen R."/>
            <person name="Holmer R."/>
            <person name="Bu F."/>
            <person name="Rutten L."/>
            <person name="Van Zeijl A."/>
            <person name="Liu W."/>
            <person name="Santuari L."/>
            <person name="Cao Q."/>
            <person name="Sharma T."/>
            <person name="Shen D."/>
            <person name="Roswanjaya Y."/>
            <person name="Wardhani T."/>
            <person name="Kalhor M.S."/>
            <person name="Jansen J."/>
            <person name="Van den Hoogen J."/>
            <person name="Gungor B."/>
            <person name="Hartog M."/>
            <person name="Hontelez J."/>
            <person name="Verver J."/>
            <person name="Yang W.-C."/>
            <person name="Schijlen E."/>
            <person name="Repin R."/>
            <person name="Schilthuizen M."/>
            <person name="Schranz E."/>
            <person name="Heidstra R."/>
            <person name="Miyata K."/>
            <person name="Fedorova E."/>
            <person name="Kohlen W."/>
            <person name="Bisseling T."/>
            <person name="Smit S."/>
            <person name="Geurts R."/>
        </authorList>
    </citation>
    <scope>NUCLEOTIDE SEQUENCE [LARGE SCALE GENOMIC DNA]</scope>
    <source>
        <strain evidence="3">cv. RG33-2</strain>
    </source>
</reference>
<evidence type="ECO:0000256" key="1">
    <source>
        <dbReference type="SAM" id="MobiDB-lite"/>
    </source>
</evidence>
<sequence>PHSCSGAGALAGIETNPIRGGKSFENGLEKVAGHEPFATPPQIKPFRSFFHDRTGFTSSILGSNRANLLFPNPQAEALKLHPSISGGVGAKRNVRGKKISDNIVS</sequence>
<dbReference type="OrthoDB" id="10328316at2759"/>
<dbReference type="EMBL" id="JXTC01000054">
    <property type="protein sequence ID" value="PON94112.1"/>
    <property type="molecule type" value="Genomic_DNA"/>
</dbReference>
<protein>
    <submittedName>
        <fullName evidence="2">Uncharacterized protein</fullName>
    </submittedName>
</protein>
<feature type="region of interest" description="Disordered" evidence="1">
    <location>
        <begin position="1"/>
        <end position="25"/>
    </location>
</feature>
<name>A0A2P5F8J0_TREOI</name>
<dbReference type="Proteomes" id="UP000237000">
    <property type="component" value="Unassembled WGS sequence"/>
</dbReference>
<feature type="non-terminal residue" evidence="2">
    <location>
        <position position="1"/>
    </location>
</feature>
<evidence type="ECO:0000313" key="2">
    <source>
        <dbReference type="EMBL" id="PON94112.1"/>
    </source>
</evidence>